<protein>
    <submittedName>
        <fullName evidence="1">Uncharacterized protein</fullName>
    </submittedName>
</protein>
<dbReference type="RefSeq" id="WP_268046174.1">
    <property type="nucleotide sequence ID" value="NZ_CP104064.1"/>
</dbReference>
<proteinExistence type="predicted"/>
<name>A0ABY6Z8V7_9BACL</name>
<evidence type="ECO:0000313" key="1">
    <source>
        <dbReference type="EMBL" id="WAH38591.1"/>
    </source>
</evidence>
<accession>A0ABY6Z8V7</accession>
<evidence type="ECO:0000313" key="2">
    <source>
        <dbReference type="Proteomes" id="UP001164803"/>
    </source>
</evidence>
<reference evidence="1" key="1">
    <citation type="submission" date="2022-08" db="EMBL/GenBank/DDBJ databases">
        <title>Alicyclobacillus dauci DSM2870, complete genome.</title>
        <authorList>
            <person name="Wang Q."/>
            <person name="Cai R."/>
            <person name="Wang Z."/>
        </authorList>
    </citation>
    <scope>NUCLEOTIDE SEQUENCE</scope>
    <source>
        <strain evidence="1">DSM 28700</strain>
    </source>
</reference>
<keyword evidence="2" id="KW-1185">Reference proteome</keyword>
<organism evidence="1 2">
    <name type="scientific">Alicyclobacillus dauci</name>
    <dbReference type="NCBI Taxonomy" id="1475485"/>
    <lineage>
        <taxon>Bacteria</taxon>
        <taxon>Bacillati</taxon>
        <taxon>Bacillota</taxon>
        <taxon>Bacilli</taxon>
        <taxon>Bacillales</taxon>
        <taxon>Alicyclobacillaceae</taxon>
        <taxon>Alicyclobacillus</taxon>
    </lineage>
</organism>
<dbReference type="EMBL" id="CP104064">
    <property type="protein sequence ID" value="WAH38591.1"/>
    <property type="molecule type" value="Genomic_DNA"/>
</dbReference>
<sequence>MTAVQKDVPRLTSGSIDWEKVLRAYAKGHGKRMFEAVQWLTDRPSLRVAVELLGFESNQASELGKWLDSRGYKVPPIMAEGDYATVGNPKKGVPEPTAEKVIAKIHVSATQRTSAQAVEPEGAVPYITVRIPLEYTRFPDSTDILNSSDRDGLIRNGIIFLQNAAAWATKDILDIMGEVDAVPIVQKFIDRKVEELSQQTLSV</sequence>
<dbReference type="Proteomes" id="UP001164803">
    <property type="component" value="Chromosome"/>
</dbReference>
<gene>
    <name evidence="1" type="ORF">NZD86_08965</name>
</gene>